<gene>
    <name evidence="1" type="ORF">LSAA_9391</name>
</gene>
<organism evidence="1 2">
    <name type="scientific">Lepeophtheirus salmonis</name>
    <name type="common">Salmon louse</name>
    <name type="synonym">Caligus salmonis</name>
    <dbReference type="NCBI Taxonomy" id="72036"/>
    <lineage>
        <taxon>Eukaryota</taxon>
        <taxon>Metazoa</taxon>
        <taxon>Ecdysozoa</taxon>
        <taxon>Arthropoda</taxon>
        <taxon>Crustacea</taxon>
        <taxon>Multicrustacea</taxon>
        <taxon>Hexanauplia</taxon>
        <taxon>Copepoda</taxon>
        <taxon>Siphonostomatoida</taxon>
        <taxon>Caligidae</taxon>
        <taxon>Lepeophtheirus</taxon>
    </lineage>
</organism>
<proteinExistence type="predicted"/>
<reference evidence="1" key="1">
    <citation type="submission" date="2021-02" db="EMBL/GenBank/DDBJ databases">
        <authorList>
            <person name="Bekaert M."/>
        </authorList>
    </citation>
    <scope>NUCLEOTIDE SEQUENCE</scope>
    <source>
        <strain evidence="1">IoA-00</strain>
    </source>
</reference>
<evidence type="ECO:0000313" key="2">
    <source>
        <dbReference type="Proteomes" id="UP000675881"/>
    </source>
</evidence>
<name>A0A7R8CVQ4_LEPSM</name>
<dbReference type="Proteomes" id="UP000675881">
    <property type="component" value="Chromosome 5"/>
</dbReference>
<accession>A0A7R8CVQ4</accession>
<keyword evidence="2" id="KW-1185">Reference proteome</keyword>
<protein>
    <submittedName>
        <fullName evidence="1">(salmon louse) hypothetical protein</fullName>
    </submittedName>
</protein>
<dbReference type="AlphaFoldDB" id="A0A7R8CVQ4"/>
<sequence length="144" mass="16196">MRGLSDKNGQNVNWSKNDNIVGGVKKIPKYKNDIFRVDLHCKPTDSGLWIKGATLFLVKSLPNHRYAISVSLLRCVGRDTFRHSGVPMILIPAFQSGLDFFLHPLQVVPSIDVYPLQDRHQRGYISNNLPQTPPGLAKLRNPPI</sequence>
<evidence type="ECO:0000313" key="1">
    <source>
        <dbReference type="EMBL" id="CAF2946843.1"/>
    </source>
</evidence>
<dbReference type="EMBL" id="HG994584">
    <property type="protein sequence ID" value="CAF2946843.1"/>
    <property type="molecule type" value="Genomic_DNA"/>
</dbReference>